<dbReference type="AlphaFoldDB" id="A0A2K5J2W9"/>
<dbReference type="InterPro" id="IPR015424">
    <property type="entry name" value="PyrdxlP-dep_Trfase"/>
</dbReference>
<dbReference type="EC" id="1.4.4.2" evidence="3"/>
<evidence type="ECO:0000259" key="9">
    <source>
        <dbReference type="Pfam" id="PF02347"/>
    </source>
</evidence>
<dbReference type="FunFam" id="3.90.1150.10:FF:000025">
    <property type="entry name" value="Glycine cleavage system P protein"/>
    <property type="match status" value="1"/>
</dbReference>
<evidence type="ECO:0000256" key="2">
    <source>
        <dbReference type="ARBA" id="ARBA00004173"/>
    </source>
</evidence>
<protein>
    <recommendedName>
        <fullName evidence="3">glycine dehydrogenase (aminomethyl-transferring)</fullName>
        <ecNumber evidence="3">1.4.4.2</ecNumber>
    </recommendedName>
</protein>
<dbReference type="Pfam" id="PF21478">
    <property type="entry name" value="GcvP2_C"/>
    <property type="match status" value="1"/>
</dbReference>
<accession>A0A2K5J2W9</accession>
<reference evidence="11" key="2">
    <citation type="submission" date="2025-09" db="UniProtKB">
        <authorList>
            <consortium name="Ensembl"/>
        </authorList>
    </citation>
    <scope>IDENTIFICATION</scope>
</reference>
<evidence type="ECO:0000313" key="12">
    <source>
        <dbReference type="Proteomes" id="UP000233080"/>
    </source>
</evidence>
<evidence type="ECO:0000256" key="3">
    <source>
        <dbReference type="ARBA" id="ARBA00012134"/>
    </source>
</evidence>
<dbReference type="Ensembl" id="ENSCANT00000046266.1">
    <property type="protein sequence ID" value="ENSCANP00000023279.1"/>
    <property type="gene ID" value="ENSCANG00000035061.1"/>
</dbReference>
<dbReference type="CDD" id="cd00613">
    <property type="entry name" value="GDC-P"/>
    <property type="match status" value="1"/>
</dbReference>
<dbReference type="FunFam" id="3.40.640.10:FF:000199">
    <property type="entry name" value="Glycine dehydrogenase [decarboxylating], mitochondrial"/>
    <property type="match status" value="1"/>
</dbReference>
<dbReference type="GO" id="GO:0004375">
    <property type="term" value="F:glycine dehydrogenase (decarboxylating) activity"/>
    <property type="evidence" value="ECO:0007669"/>
    <property type="project" value="UniProtKB-EC"/>
</dbReference>
<dbReference type="GO" id="GO:0005960">
    <property type="term" value="C:glycine cleavage complex"/>
    <property type="evidence" value="ECO:0007669"/>
    <property type="project" value="TreeGrafter"/>
</dbReference>
<dbReference type="GO" id="GO:0005739">
    <property type="term" value="C:mitochondrion"/>
    <property type="evidence" value="ECO:0007669"/>
    <property type="project" value="UniProtKB-SubCell"/>
</dbReference>
<dbReference type="STRING" id="336983.ENSCANP00000023279"/>
<keyword evidence="4" id="KW-0663">Pyridoxal phosphate</keyword>
<dbReference type="InterPro" id="IPR049315">
    <property type="entry name" value="GDC-P_N"/>
</dbReference>
<sequence>MQGDSAAAGASRLLERLLPRHDDFARRHIGPGDKDQREMLQTLGLASIDELIEKTVPANIRLKRPLKMEDPVCENEILATLHAISSKNQIWRSYIGMGYYNCSVPQTILRNLLENSGWITQYTPYQPEVSQGRLESLLNYQTMVCDITGLDMANASLLDEGTAAAEALQLCHRHNKRRKFFVDPRCHPQTIAVVQTRAKYTGVLTELKLPCEMDFSGKDVSGVLFQYPDTEGKVEDFTELVERAHQSGSLACCATDLLALCILRPPGEFGVDIALGSSQRFGVPLGYGGPHAAFFAVRESLVRMMPGRMVGVTRDTTGKEVYRLALQTREQHIRRDKATSNICTAQALLANMAAMFAIYHGSHGLEHIARRVHNATLILSEGLKRAGHQLQHDLFFDTLKIQCGCSVKEVLGRAAQRQINFRLFEDGTLGISLDETVNEKDLDDLLWIFGCESSAELVAESMGEECRGIPVSMFKRTSPFLTHQVFNSYHSETNIVRYMKKLENKDISLVHSMIPLGSCTMKLNSSSELAPITWKEFANIHPFVPLDQAQGYQHLFRELEKDLCELTGYDQICFQPNSGAQGEYAGLATIRAYLDQKGEGHRTVGICRPGDFGSDVSHLNLHKTFCIPHGGGGPGMGPIGVKKHLAPFLPSHPIISLKRNEDACPVGTVSAAPWGSSSILPISWAYIKMMGGKGLKQATETAILNANYMAKRLEKHYRILFRGARGYVGHEFILDTRPFKKSANIEAVDVAKRLQDYGFHAPTMSWPVAGTLMVEPTESEDKAELDRFCDAMISIRQEIADIEEGRIDPRVNPLKMSPHSLTCVTSSHWDRPYSREVAAFPLPFVKPENKFWPTIARIDDIYGDQHLVCTCPPMEVYESPFSEQKRASS</sequence>
<comment type="cofactor">
    <cofactor evidence="1">
        <name>pyridoxal 5'-phosphate</name>
        <dbReference type="ChEBI" id="CHEBI:597326"/>
    </cofactor>
</comment>
<dbReference type="InterPro" id="IPR015422">
    <property type="entry name" value="PyrdxlP-dep_Trfase_small"/>
</dbReference>
<dbReference type="InterPro" id="IPR049316">
    <property type="entry name" value="GDC-P_C"/>
</dbReference>
<reference evidence="11" key="1">
    <citation type="submission" date="2025-08" db="UniProtKB">
        <authorList>
            <consortium name="Ensembl"/>
        </authorList>
    </citation>
    <scope>IDENTIFICATION</scope>
</reference>
<dbReference type="PANTHER" id="PTHR11773">
    <property type="entry name" value="GLYCINE DEHYDROGENASE, DECARBOXYLATING"/>
    <property type="match status" value="1"/>
</dbReference>
<dbReference type="GO" id="GO:0016594">
    <property type="term" value="F:glycine binding"/>
    <property type="evidence" value="ECO:0007669"/>
    <property type="project" value="TreeGrafter"/>
</dbReference>
<dbReference type="Pfam" id="PF02347">
    <property type="entry name" value="GDC-P"/>
    <property type="match status" value="1"/>
</dbReference>
<keyword evidence="7" id="KW-0496">Mitochondrion</keyword>
<evidence type="ECO:0000313" key="11">
    <source>
        <dbReference type="Ensembl" id="ENSCANP00000023279.1"/>
    </source>
</evidence>
<dbReference type="PANTHER" id="PTHR11773:SF1">
    <property type="entry name" value="GLYCINE DEHYDROGENASE (DECARBOXYLATING), MITOCHONDRIAL"/>
    <property type="match status" value="1"/>
</dbReference>
<evidence type="ECO:0000256" key="1">
    <source>
        <dbReference type="ARBA" id="ARBA00001933"/>
    </source>
</evidence>
<organism evidence="11 12">
    <name type="scientific">Colobus angolensis palliatus</name>
    <name type="common">Peters' Angolan colobus</name>
    <dbReference type="NCBI Taxonomy" id="336983"/>
    <lineage>
        <taxon>Eukaryota</taxon>
        <taxon>Metazoa</taxon>
        <taxon>Chordata</taxon>
        <taxon>Craniata</taxon>
        <taxon>Vertebrata</taxon>
        <taxon>Euteleostomi</taxon>
        <taxon>Mammalia</taxon>
        <taxon>Eutheria</taxon>
        <taxon>Euarchontoglires</taxon>
        <taxon>Primates</taxon>
        <taxon>Haplorrhini</taxon>
        <taxon>Catarrhini</taxon>
        <taxon>Cercopithecidae</taxon>
        <taxon>Colobinae</taxon>
        <taxon>Colobus</taxon>
    </lineage>
</organism>
<dbReference type="SUPFAM" id="SSF53383">
    <property type="entry name" value="PLP-dependent transferases"/>
    <property type="match status" value="2"/>
</dbReference>
<dbReference type="InterPro" id="IPR015421">
    <property type="entry name" value="PyrdxlP-dep_Trfase_major"/>
</dbReference>
<evidence type="ECO:0000259" key="10">
    <source>
        <dbReference type="Pfam" id="PF21478"/>
    </source>
</evidence>
<comment type="catalytic activity">
    <reaction evidence="8">
        <text>N(6)-[(R)-lipoyl]-L-lysyl-[glycine-cleavage complex H protein] + glycine + H(+) = N(6)-[(R)-S(8)-aminomethyldihydrolipoyl]-L-lysyl-[glycine-cleavage complex H protein] + CO2</text>
        <dbReference type="Rhea" id="RHEA:24304"/>
        <dbReference type="Rhea" id="RHEA-COMP:10494"/>
        <dbReference type="Rhea" id="RHEA-COMP:10495"/>
        <dbReference type="ChEBI" id="CHEBI:15378"/>
        <dbReference type="ChEBI" id="CHEBI:16526"/>
        <dbReference type="ChEBI" id="CHEBI:57305"/>
        <dbReference type="ChEBI" id="CHEBI:83099"/>
        <dbReference type="ChEBI" id="CHEBI:83143"/>
        <dbReference type="EC" id="1.4.4.2"/>
    </reaction>
</comment>
<feature type="domain" description="Glycine cleavage system P-protein N-terminal" evidence="9">
    <location>
        <begin position="26"/>
        <end position="449"/>
    </location>
</feature>
<feature type="domain" description="Glycine dehydrogenase C-terminal" evidence="10">
    <location>
        <begin position="698"/>
        <end position="819"/>
    </location>
</feature>
<keyword evidence="6" id="KW-0560">Oxidoreductase</keyword>
<dbReference type="Gene3D" id="3.40.640.10">
    <property type="entry name" value="Type I PLP-dependent aspartate aminotransferase-like (Major domain)"/>
    <property type="match status" value="3"/>
</dbReference>
<evidence type="ECO:0000256" key="7">
    <source>
        <dbReference type="ARBA" id="ARBA00023128"/>
    </source>
</evidence>
<keyword evidence="12" id="KW-1185">Reference proteome</keyword>
<comment type="subcellular location">
    <subcellularLocation>
        <location evidence="2">Mitochondrion</location>
    </subcellularLocation>
</comment>
<evidence type="ECO:0000256" key="8">
    <source>
        <dbReference type="ARBA" id="ARBA00049026"/>
    </source>
</evidence>
<dbReference type="Gene3D" id="3.90.1150.10">
    <property type="entry name" value="Aspartate Aminotransferase, domain 1"/>
    <property type="match status" value="2"/>
</dbReference>
<dbReference type="OMA" id="RNLICTC"/>
<evidence type="ECO:0000256" key="4">
    <source>
        <dbReference type="ARBA" id="ARBA00022898"/>
    </source>
</evidence>
<evidence type="ECO:0000256" key="6">
    <source>
        <dbReference type="ARBA" id="ARBA00023002"/>
    </source>
</evidence>
<proteinExistence type="predicted"/>
<dbReference type="FunFam" id="3.40.640.10:FF:000225">
    <property type="entry name" value="Glycine dehydrogenase [decarboxylating], mitochondrial"/>
    <property type="match status" value="1"/>
</dbReference>
<dbReference type="InterPro" id="IPR020581">
    <property type="entry name" value="GDC_P"/>
</dbReference>
<keyword evidence="5" id="KW-0809">Transit peptide</keyword>
<evidence type="ECO:0000256" key="5">
    <source>
        <dbReference type="ARBA" id="ARBA00022946"/>
    </source>
</evidence>
<name>A0A2K5J2W9_COLAP</name>
<dbReference type="GO" id="GO:0030170">
    <property type="term" value="F:pyridoxal phosphate binding"/>
    <property type="evidence" value="ECO:0007669"/>
    <property type="project" value="TreeGrafter"/>
</dbReference>
<dbReference type="GO" id="GO:0019464">
    <property type="term" value="P:glycine decarboxylation via glycine cleavage system"/>
    <property type="evidence" value="ECO:0007669"/>
    <property type="project" value="TreeGrafter"/>
</dbReference>
<dbReference type="FunFam" id="3.90.1150.10:FF:000153">
    <property type="entry name" value="Glycine dehydrogenase (decarboxylating)"/>
    <property type="match status" value="1"/>
</dbReference>
<dbReference type="Proteomes" id="UP000233080">
    <property type="component" value="Unassembled WGS sequence"/>
</dbReference>